<sequence length="84" mass="9087">MIMTPDILQMLRCPADGGALVLADRQLIDQVNAAIADGTARDQLDTRVDDPIDAGVLNSTKTRIYPIRDNIATLIADDAIRVDP</sequence>
<reference evidence="1 2" key="1">
    <citation type="submission" date="2019-02" db="EMBL/GenBank/DDBJ databases">
        <title>Deep-cultivation of Planctomycetes and their phenomic and genomic characterization uncovers novel biology.</title>
        <authorList>
            <person name="Wiegand S."/>
            <person name="Jogler M."/>
            <person name="Boedeker C."/>
            <person name="Pinto D."/>
            <person name="Vollmers J."/>
            <person name="Rivas-Marin E."/>
            <person name="Kohn T."/>
            <person name="Peeters S.H."/>
            <person name="Heuer A."/>
            <person name="Rast P."/>
            <person name="Oberbeckmann S."/>
            <person name="Bunk B."/>
            <person name="Jeske O."/>
            <person name="Meyerdierks A."/>
            <person name="Storesund J.E."/>
            <person name="Kallscheuer N."/>
            <person name="Luecker S."/>
            <person name="Lage O.M."/>
            <person name="Pohl T."/>
            <person name="Merkel B.J."/>
            <person name="Hornburger P."/>
            <person name="Mueller R.-W."/>
            <person name="Bruemmer F."/>
            <person name="Labrenz M."/>
            <person name="Spormann A.M."/>
            <person name="Op Den Camp H."/>
            <person name="Overmann J."/>
            <person name="Amann R."/>
            <person name="Jetten M.S.M."/>
            <person name="Mascher T."/>
            <person name="Medema M.H."/>
            <person name="Devos D.P."/>
            <person name="Kaster A.-K."/>
            <person name="Ovreas L."/>
            <person name="Rohde M."/>
            <person name="Galperin M.Y."/>
            <person name="Jogler C."/>
        </authorList>
    </citation>
    <scope>NUCLEOTIDE SEQUENCE [LARGE SCALE GENOMIC DNA]</scope>
    <source>
        <strain evidence="1 2">CA85</strain>
    </source>
</reference>
<dbReference type="EMBL" id="SJPK01000006">
    <property type="protein sequence ID" value="TWT66104.1"/>
    <property type="molecule type" value="Genomic_DNA"/>
</dbReference>
<dbReference type="Proteomes" id="UP000318053">
    <property type="component" value="Unassembled WGS sequence"/>
</dbReference>
<evidence type="ECO:0000313" key="1">
    <source>
        <dbReference type="EMBL" id="TWT66104.1"/>
    </source>
</evidence>
<comment type="caution">
    <text evidence="1">The sequence shown here is derived from an EMBL/GenBank/DDBJ whole genome shotgun (WGS) entry which is preliminary data.</text>
</comment>
<gene>
    <name evidence="1" type="ORF">CA85_29680</name>
</gene>
<organism evidence="1 2">
    <name type="scientific">Allorhodopirellula solitaria</name>
    <dbReference type="NCBI Taxonomy" id="2527987"/>
    <lineage>
        <taxon>Bacteria</taxon>
        <taxon>Pseudomonadati</taxon>
        <taxon>Planctomycetota</taxon>
        <taxon>Planctomycetia</taxon>
        <taxon>Pirellulales</taxon>
        <taxon>Pirellulaceae</taxon>
        <taxon>Allorhodopirellula</taxon>
    </lineage>
</organism>
<proteinExistence type="predicted"/>
<dbReference type="SUPFAM" id="SSF158997">
    <property type="entry name" value="Trm112p-like"/>
    <property type="match status" value="1"/>
</dbReference>
<evidence type="ECO:0000313" key="2">
    <source>
        <dbReference type="Proteomes" id="UP000318053"/>
    </source>
</evidence>
<dbReference type="RefSeq" id="WP_246112786.1">
    <property type="nucleotide sequence ID" value="NZ_SJPK01000006.1"/>
</dbReference>
<dbReference type="Gene3D" id="2.20.25.10">
    <property type="match status" value="1"/>
</dbReference>
<dbReference type="AlphaFoldDB" id="A0A5C5XTB1"/>
<protein>
    <recommendedName>
        <fullName evidence="3">Trm112p-like protein</fullName>
    </recommendedName>
</protein>
<evidence type="ECO:0008006" key="3">
    <source>
        <dbReference type="Google" id="ProtNLM"/>
    </source>
</evidence>
<name>A0A5C5XTB1_9BACT</name>
<keyword evidence="2" id="KW-1185">Reference proteome</keyword>
<accession>A0A5C5XTB1</accession>